<organism evidence="4 5">
    <name type="scientific">Steinernema glaseri</name>
    <dbReference type="NCBI Taxonomy" id="37863"/>
    <lineage>
        <taxon>Eukaryota</taxon>
        <taxon>Metazoa</taxon>
        <taxon>Ecdysozoa</taxon>
        <taxon>Nematoda</taxon>
        <taxon>Chromadorea</taxon>
        <taxon>Rhabditida</taxon>
        <taxon>Tylenchina</taxon>
        <taxon>Panagrolaimomorpha</taxon>
        <taxon>Strongyloidoidea</taxon>
        <taxon>Steinernematidae</taxon>
        <taxon>Steinernema</taxon>
    </lineage>
</organism>
<dbReference type="Proteomes" id="UP000095287">
    <property type="component" value="Unplaced"/>
</dbReference>
<dbReference type="Pfam" id="PF01757">
    <property type="entry name" value="Acyl_transf_3"/>
    <property type="match status" value="1"/>
</dbReference>
<feature type="transmembrane region" description="Helical" evidence="1">
    <location>
        <begin position="324"/>
        <end position="346"/>
    </location>
</feature>
<dbReference type="InterPro" id="IPR050879">
    <property type="entry name" value="Acyltransferase_3"/>
</dbReference>
<protein>
    <submittedName>
        <fullName evidence="5">Acyl_transf_3 domain-containing protein</fullName>
    </submittedName>
</protein>
<feature type="domain" description="Acyltransferase 3" evidence="2">
    <location>
        <begin position="60"/>
        <end position="371"/>
    </location>
</feature>
<dbReference type="PANTHER" id="PTHR23028:SF53">
    <property type="entry name" value="ACYL_TRANSF_3 DOMAIN-CONTAINING PROTEIN"/>
    <property type="match status" value="1"/>
</dbReference>
<keyword evidence="1" id="KW-0812">Transmembrane</keyword>
<feature type="transmembrane region" description="Helical" evidence="1">
    <location>
        <begin position="60"/>
        <end position="77"/>
    </location>
</feature>
<feature type="transmembrane region" description="Helical" evidence="1">
    <location>
        <begin position="213"/>
        <end position="232"/>
    </location>
</feature>
<keyword evidence="4" id="KW-1185">Reference proteome</keyword>
<dbReference type="WBParaSite" id="L893_g19060.t1">
    <property type="protein sequence ID" value="L893_g19060.t1"/>
    <property type="gene ID" value="L893_g19060"/>
</dbReference>
<feature type="transmembrane region" description="Helical" evidence="1">
    <location>
        <begin position="124"/>
        <end position="143"/>
    </location>
</feature>
<dbReference type="GO" id="GO:0000271">
    <property type="term" value="P:polysaccharide biosynthetic process"/>
    <property type="evidence" value="ECO:0007669"/>
    <property type="project" value="TreeGrafter"/>
</dbReference>
<keyword evidence="1" id="KW-1133">Transmembrane helix</keyword>
<feature type="transmembrane region" description="Helical" evidence="1">
    <location>
        <begin position="183"/>
        <end position="206"/>
    </location>
</feature>
<dbReference type="InterPro" id="IPR002656">
    <property type="entry name" value="Acyl_transf_3_dom"/>
</dbReference>
<dbReference type="InterPro" id="IPR043968">
    <property type="entry name" value="SGNH"/>
</dbReference>
<evidence type="ECO:0000259" key="2">
    <source>
        <dbReference type="Pfam" id="PF01757"/>
    </source>
</evidence>
<feature type="transmembrane region" description="Helical" evidence="1">
    <location>
        <begin position="358"/>
        <end position="376"/>
    </location>
</feature>
<name>A0A1I7YRE3_9BILA</name>
<dbReference type="AlphaFoldDB" id="A0A1I7YRE3"/>
<proteinExistence type="predicted"/>
<evidence type="ECO:0000256" key="1">
    <source>
        <dbReference type="SAM" id="Phobius"/>
    </source>
</evidence>
<accession>A0A1I7YRE3</accession>
<dbReference type="Pfam" id="PF19040">
    <property type="entry name" value="SGNH"/>
    <property type="match status" value="1"/>
</dbReference>
<evidence type="ECO:0000313" key="5">
    <source>
        <dbReference type="WBParaSite" id="L893_g19060.t1"/>
    </source>
</evidence>
<feature type="domain" description="SGNH" evidence="3">
    <location>
        <begin position="480"/>
        <end position="706"/>
    </location>
</feature>
<keyword evidence="1" id="KW-0472">Membrane</keyword>
<sequence>MTPWRRLFQRHFAYDQLDFNEKCINTLESSGVVPRKSSDERPLLAMAEQPRPAKRKRDDLQSLRGYAIVLVILFHLFPEEFSVGFTGVDIFFVLSGYLMSSIYGRSTTNFFAILRFYEKRYIRLLPLYGLTIVFVIFYGYYVFTAVDYEQLFEDSRWALTLATNFKSLFDKSDYFTRVTQFKFLLHTWSLCLEMQYYLVAPALFYFERRGGRLSKITIATVFVTSLLAHFYFSGPMSFEILCSRIWQFQCGYFAYSLDLWNCSMKFTRVIYYLCLLGLSVLVIPYFSAPEKPIRLMATLCSLCFIGLGRRELGGLMEKVVNQGWLIYIGDVSYVWYLVHWPTIFYVKYLNIHFTLKEKFIAAAVSFGISVVVHHLIEKPLLNKRIPSALVFLGTFAIAGACLTGHIALDVHYPQELHFQNRDCPENVAAQTDYFWRNETLIDMCADPLDRVQQAINLNMYYAGRPFYPASCKKPKKHFQLSCILDGTGDLRIVMFGNSFSQRALPALYEIAKDRYHRIEMIIDGGCEALLPTEYRTGTWECAQMQEYVLKRVRKVRPHITIYMARFFEQIRTEPIENVENDKIYHFMKGYVGKLMEHSGSFIISGTLPFFWHTQIGDDVARRLKVGLPLHDLNHNRKLVENHHAFTFQRIEKLCGEFDRCLFYDVSEVFCMGRRICHVYDPDTLLAYYEDNQHLSFKGIEKTIPSFRRVINDALKFSNVPLLEADD</sequence>
<feature type="transmembrane region" description="Helical" evidence="1">
    <location>
        <begin position="269"/>
        <end position="287"/>
    </location>
</feature>
<dbReference type="GO" id="GO:0016020">
    <property type="term" value="C:membrane"/>
    <property type="evidence" value="ECO:0007669"/>
    <property type="project" value="TreeGrafter"/>
</dbReference>
<dbReference type="PANTHER" id="PTHR23028">
    <property type="entry name" value="ACETYLTRANSFERASE"/>
    <property type="match status" value="1"/>
</dbReference>
<feature type="transmembrane region" description="Helical" evidence="1">
    <location>
        <begin position="388"/>
        <end position="408"/>
    </location>
</feature>
<evidence type="ECO:0000313" key="4">
    <source>
        <dbReference type="Proteomes" id="UP000095287"/>
    </source>
</evidence>
<feature type="transmembrane region" description="Helical" evidence="1">
    <location>
        <begin position="83"/>
        <end position="103"/>
    </location>
</feature>
<evidence type="ECO:0000259" key="3">
    <source>
        <dbReference type="Pfam" id="PF19040"/>
    </source>
</evidence>
<dbReference type="GO" id="GO:0016747">
    <property type="term" value="F:acyltransferase activity, transferring groups other than amino-acyl groups"/>
    <property type="evidence" value="ECO:0007669"/>
    <property type="project" value="InterPro"/>
</dbReference>
<reference evidence="5" key="1">
    <citation type="submission" date="2016-11" db="UniProtKB">
        <authorList>
            <consortium name="WormBaseParasite"/>
        </authorList>
    </citation>
    <scope>IDENTIFICATION</scope>
</reference>